<feature type="transmembrane region" description="Helical" evidence="6">
    <location>
        <begin position="32"/>
        <end position="52"/>
    </location>
</feature>
<evidence type="ECO:0000256" key="5">
    <source>
        <dbReference type="ARBA" id="ARBA00023136"/>
    </source>
</evidence>
<feature type="transmembrane region" description="Helical" evidence="6">
    <location>
        <begin position="108"/>
        <end position="127"/>
    </location>
</feature>
<accession>A0A0K1PRY6</accession>
<dbReference type="Proteomes" id="UP000064967">
    <property type="component" value="Chromosome"/>
</dbReference>
<dbReference type="AlphaFoldDB" id="A0A0K1PRY6"/>
<dbReference type="STRING" id="1391654.AKJ09_02964"/>
<evidence type="ECO:0000256" key="6">
    <source>
        <dbReference type="SAM" id="Phobius"/>
    </source>
</evidence>
<evidence type="ECO:0000256" key="2">
    <source>
        <dbReference type="ARBA" id="ARBA00022475"/>
    </source>
</evidence>
<dbReference type="PANTHER" id="PTHR40277:SF1">
    <property type="entry name" value="BLL5419 PROTEIN"/>
    <property type="match status" value="1"/>
</dbReference>
<dbReference type="NCBIfam" id="TIGR00374">
    <property type="entry name" value="flippase-like domain"/>
    <property type="match status" value="1"/>
</dbReference>
<keyword evidence="3 6" id="KW-0812">Transmembrane</keyword>
<reference evidence="7 8" key="1">
    <citation type="submission" date="2015-08" db="EMBL/GenBank/DDBJ databases">
        <authorList>
            <person name="Babu N.S."/>
            <person name="Beckwith C.J."/>
            <person name="Beseler K.G."/>
            <person name="Brison A."/>
            <person name="Carone J.V."/>
            <person name="Caskin T.P."/>
            <person name="Diamond M."/>
            <person name="Durham M.E."/>
            <person name="Foxe J.M."/>
            <person name="Go M."/>
            <person name="Henderson B.A."/>
            <person name="Jones I.B."/>
            <person name="McGettigan J.A."/>
            <person name="Micheletti S.J."/>
            <person name="Nasrallah M.E."/>
            <person name="Ortiz D."/>
            <person name="Piller C.R."/>
            <person name="Privatt S.R."/>
            <person name="Schneider S.L."/>
            <person name="Sharp S."/>
            <person name="Smith T.C."/>
            <person name="Stanton J.D."/>
            <person name="Ullery H.E."/>
            <person name="Wilson R.J."/>
            <person name="Serrano M.G."/>
            <person name="Buck G."/>
            <person name="Lee V."/>
            <person name="Wang Y."/>
            <person name="Carvalho R."/>
            <person name="Voegtly L."/>
            <person name="Shi R."/>
            <person name="Duckworth R."/>
            <person name="Johnson A."/>
            <person name="Loviza R."/>
            <person name="Walstead R."/>
            <person name="Shah Z."/>
            <person name="Kiflezghi M."/>
            <person name="Wade K."/>
            <person name="Ball S.L."/>
            <person name="Bradley K.W."/>
            <person name="Asai D.J."/>
            <person name="Bowman C.A."/>
            <person name="Russell D.A."/>
            <person name="Pope W.H."/>
            <person name="Jacobs-Sera D."/>
            <person name="Hendrix R.W."/>
            <person name="Hatfull G.F."/>
        </authorList>
    </citation>
    <scope>NUCLEOTIDE SEQUENCE [LARGE SCALE GENOMIC DNA]</scope>
    <source>
        <strain evidence="7 8">DSM 27648</strain>
    </source>
</reference>
<dbReference type="GO" id="GO:0005886">
    <property type="term" value="C:plasma membrane"/>
    <property type="evidence" value="ECO:0007669"/>
    <property type="project" value="UniProtKB-SubCell"/>
</dbReference>
<organism evidence="7 8">
    <name type="scientific">Labilithrix luteola</name>
    <dbReference type="NCBI Taxonomy" id="1391654"/>
    <lineage>
        <taxon>Bacteria</taxon>
        <taxon>Pseudomonadati</taxon>
        <taxon>Myxococcota</taxon>
        <taxon>Polyangia</taxon>
        <taxon>Polyangiales</taxon>
        <taxon>Labilitrichaceae</taxon>
        <taxon>Labilithrix</taxon>
    </lineage>
</organism>
<name>A0A0K1PRY6_9BACT</name>
<keyword evidence="4 6" id="KW-1133">Transmembrane helix</keyword>
<evidence type="ECO:0000313" key="7">
    <source>
        <dbReference type="EMBL" id="AKU96300.1"/>
    </source>
</evidence>
<proteinExistence type="predicted"/>
<gene>
    <name evidence="7" type="ORF">AKJ09_02964</name>
</gene>
<feature type="transmembrane region" description="Helical" evidence="6">
    <location>
        <begin position="207"/>
        <end position="228"/>
    </location>
</feature>
<feature type="transmembrane region" description="Helical" evidence="6">
    <location>
        <begin position="237"/>
        <end position="257"/>
    </location>
</feature>
<keyword evidence="5 6" id="KW-0472">Membrane</keyword>
<dbReference type="RefSeq" id="WP_205633701.1">
    <property type="nucleotide sequence ID" value="NZ_CP012333.1"/>
</dbReference>
<evidence type="ECO:0008006" key="9">
    <source>
        <dbReference type="Google" id="ProtNLM"/>
    </source>
</evidence>
<evidence type="ECO:0000256" key="1">
    <source>
        <dbReference type="ARBA" id="ARBA00004651"/>
    </source>
</evidence>
<dbReference type="KEGG" id="llu:AKJ09_02964"/>
<dbReference type="Pfam" id="PF03706">
    <property type="entry name" value="LPG_synthase_TM"/>
    <property type="match status" value="1"/>
</dbReference>
<evidence type="ECO:0000256" key="3">
    <source>
        <dbReference type="ARBA" id="ARBA00022692"/>
    </source>
</evidence>
<keyword evidence="8" id="KW-1185">Reference proteome</keyword>
<dbReference type="PANTHER" id="PTHR40277">
    <property type="entry name" value="BLL5419 PROTEIN"/>
    <property type="match status" value="1"/>
</dbReference>
<feature type="transmembrane region" description="Helical" evidence="6">
    <location>
        <begin position="147"/>
        <end position="168"/>
    </location>
</feature>
<evidence type="ECO:0000256" key="4">
    <source>
        <dbReference type="ARBA" id="ARBA00022989"/>
    </source>
</evidence>
<comment type="subcellular location">
    <subcellularLocation>
        <location evidence="1">Cell membrane</location>
        <topology evidence="1">Multi-pass membrane protein</topology>
    </subcellularLocation>
</comment>
<dbReference type="InterPro" id="IPR022791">
    <property type="entry name" value="L-PG_synthase/AglD"/>
</dbReference>
<evidence type="ECO:0000313" key="8">
    <source>
        <dbReference type="Proteomes" id="UP000064967"/>
    </source>
</evidence>
<protein>
    <recommendedName>
        <fullName evidence="9">Dolichol-P-glucose synthetase</fullName>
    </recommendedName>
</protein>
<dbReference type="EMBL" id="CP012333">
    <property type="protein sequence ID" value="AKU96300.1"/>
    <property type="molecule type" value="Genomic_DNA"/>
</dbReference>
<sequence length="325" mass="34252">MKVAVAAVLIGWLIRSGALDFGALGVFFRKPWLLAFDLCVFALSVATATLRWRALLAIPGVRAPLARLAQLQLTAIFFNVVIPGNVGGDVVKALYVARDAAPEKRTTILLIVFVERLLGLAGLVAVASMVTLVRGQTLFADPLLRPIAGAVLLLGAGVIVGPAVFVLVMHRAGHHLERWIGGTTKIGKILAQLVAAMRLLASSPKNLAYAMLLSMAQHAFAIGLFTVLTRVVTDQDVAYSAVATVFPLGLLTLILPISPGGLGVGHVAFDRLFAAIGLRGGATVFNVYLLGQMVPSLLGAIPYLALRRKGELPANEPVEQPAALP</sequence>
<keyword evidence="2" id="KW-1003">Cell membrane</keyword>